<keyword evidence="11 14" id="KW-0503">Monooxygenase</keyword>
<comment type="caution">
    <text evidence="15">The sequence shown here is derived from an EMBL/GenBank/DDBJ whole genome shotgun (WGS) entry which is preliminary data.</text>
</comment>
<dbReference type="EMBL" id="JBBXMP010000495">
    <property type="protein sequence ID" value="KAL0057556.1"/>
    <property type="molecule type" value="Genomic_DNA"/>
</dbReference>
<evidence type="ECO:0000313" key="16">
    <source>
        <dbReference type="Proteomes" id="UP001437256"/>
    </source>
</evidence>
<evidence type="ECO:0000256" key="5">
    <source>
        <dbReference type="ARBA" id="ARBA00022617"/>
    </source>
</evidence>
<dbReference type="SUPFAM" id="SSF48264">
    <property type="entry name" value="Cytochrome P450"/>
    <property type="match status" value="1"/>
</dbReference>
<evidence type="ECO:0000256" key="14">
    <source>
        <dbReference type="RuleBase" id="RU000461"/>
    </source>
</evidence>
<comment type="cofactor">
    <cofactor evidence="1">
        <name>heme</name>
        <dbReference type="ChEBI" id="CHEBI:30413"/>
    </cofactor>
</comment>
<sequence>MAVAHHSINDDVYDGYFIPAGTAVIGNAWAILHDKELYGADPLSFKPERFLQVQHNGSEIAQPSPPDPKLFAFGFGRRICPGRYLALNTLYLTITYVLSTFTITKAVDEKGNEITPEVDYMEGMISQPRPFQCNFVPRSDEVIRRLAVQ</sequence>
<dbReference type="Pfam" id="PF00067">
    <property type="entry name" value="p450"/>
    <property type="match status" value="1"/>
</dbReference>
<proteinExistence type="inferred from homology"/>
<evidence type="ECO:0000256" key="2">
    <source>
        <dbReference type="ARBA" id="ARBA00004167"/>
    </source>
</evidence>
<dbReference type="PROSITE" id="PS00086">
    <property type="entry name" value="CYTOCHROME_P450"/>
    <property type="match status" value="1"/>
</dbReference>
<evidence type="ECO:0000256" key="11">
    <source>
        <dbReference type="ARBA" id="ARBA00023033"/>
    </source>
</evidence>
<dbReference type="InterPro" id="IPR036396">
    <property type="entry name" value="Cyt_P450_sf"/>
</dbReference>
<evidence type="ECO:0000256" key="8">
    <source>
        <dbReference type="ARBA" id="ARBA00022989"/>
    </source>
</evidence>
<evidence type="ECO:0000256" key="9">
    <source>
        <dbReference type="ARBA" id="ARBA00023002"/>
    </source>
</evidence>
<dbReference type="InterPro" id="IPR050364">
    <property type="entry name" value="Cytochrome_P450_fung"/>
</dbReference>
<comment type="pathway">
    <text evidence="3">Secondary metabolite biosynthesis.</text>
</comment>
<keyword evidence="9 14" id="KW-0560">Oxidoreductase</keyword>
<dbReference type="PANTHER" id="PTHR46300:SF2">
    <property type="entry name" value="CYTOCHROME P450 MONOOXYGENASE ALNH-RELATED"/>
    <property type="match status" value="1"/>
</dbReference>
<evidence type="ECO:0000256" key="1">
    <source>
        <dbReference type="ARBA" id="ARBA00001971"/>
    </source>
</evidence>
<gene>
    <name evidence="15" type="ORF">AAF712_015797</name>
</gene>
<keyword evidence="8" id="KW-1133">Transmembrane helix</keyword>
<comment type="similarity">
    <text evidence="4 14">Belongs to the cytochrome P450 family.</text>
</comment>
<name>A0ABR2Z9I9_9AGAR</name>
<keyword evidence="6" id="KW-0812">Transmembrane</keyword>
<reference evidence="15 16" key="1">
    <citation type="submission" date="2024-05" db="EMBL/GenBank/DDBJ databases">
        <title>A draft genome resource for the thread blight pathogen Marasmius tenuissimus strain MS-2.</title>
        <authorList>
            <person name="Yulfo-Soto G.E."/>
            <person name="Baruah I.K."/>
            <person name="Amoako-Attah I."/>
            <person name="Bukari Y."/>
            <person name="Meinhardt L.W."/>
            <person name="Bailey B.A."/>
            <person name="Cohen S.P."/>
        </authorList>
    </citation>
    <scope>NUCLEOTIDE SEQUENCE [LARGE SCALE GENOMIC DNA]</scope>
    <source>
        <strain evidence="15 16">MS-2</strain>
    </source>
</reference>
<dbReference type="InterPro" id="IPR002401">
    <property type="entry name" value="Cyt_P450_E_grp-I"/>
</dbReference>
<dbReference type="PANTHER" id="PTHR46300">
    <property type="entry name" value="P450, PUTATIVE (EUROFUNG)-RELATED-RELATED"/>
    <property type="match status" value="1"/>
</dbReference>
<protein>
    <recommendedName>
        <fullName evidence="17">Cytochrome P450</fullName>
    </recommendedName>
</protein>
<evidence type="ECO:0000256" key="4">
    <source>
        <dbReference type="ARBA" id="ARBA00010617"/>
    </source>
</evidence>
<accession>A0ABR2Z9I9</accession>
<evidence type="ECO:0000256" key="13">
    <source>
        <dbReference type="ARBA" id="ARBA00023180"/>
    </source>
</evidence>
<keyword evidence="10 14" id="KW-0408">Iron</keyword>
<dbReference type="PRINTS" id="PR00463">
    <property type="entry name" value="EP450I"/>
</dbReference>
<comment type="subcellular location">
    <subcellularLocation>
        <location evidence="2">Membrane</location>
        <topology evidence="2">Single-pass membrane protein</topology>
    </subcellularLocation>
</comment>
<evidence type="ECO:0008006" key="17">
    <source>
        <dbReference type="Google" id="ProtNLM"/>
    </source>
</evidence>
<keyword evidence="13" id="KW-0325">Glycoprotein</keyword>
<dbReference type="InterPro" id="IPR017972">
    <property type="entry name" value="Cyt_P450_CS"/>
</dbReference>
<evidence type="ECO:0000313" key="15">
    <source>
        <dbReference type="EMBL" id="KAL0057556.1"/>
    </source>
</evidence>
<keyword evidence="5 14" id="KW-0349">Heme</keyword>
<keyword evidence="16" id="KW-1185">Reference proteome</keyword>
<evidence type="ECO:0000256" key="10">
    <source>
        <dbReference type="ARBA" id="ARBA00023004"/>
    </source>
</evidence>
<organism evidence="15 16">
    <name type="scientific">Marasmius tenuissimus</name>
    <dbReference type="NCBI Taxonomy" id="585030"/>
    <lineage>
        <taxon>Eukaryota</taxon>
        <taxon>Fungi</taxon>
        <taxon>Dikarya</taxon>
        <taxon>Basidiomycota</taxon>
        <taxon>Agaricomycotina</taxon>
        <taxon>Agaricomycetes</taxon>
        <taxon>Agaricomycetidae</taxon>
        <taxon>Agaricales</taxon>
        <taxon>Marasmiineae</taxon>
        <taxon>Marasmiaceae</taxon>
        <taxon>Marasmius</taxon>
    </lineage>
</organism>
<dbReference type="Proteomes" id="UP001437256">
    <property type="component" value="Unassembled WGS sequence"/>
</dbReference>
<evidence type="ECO:0000256" key="3">
    <source>
        <dbReference type="ARBA" id="ARBA00005179"/>
    </source>
</evidence>
<evidence type="ECO:0000256" key="7">
    <source>
        <dbReference type="ARBA" id="ARBA00022723"/>
    </source>
</evidence>
<evidence type="ECO:0000256" key="6">
    <source>
        <dbReference type="ARBA" id="ARBA00022692"/>
    </source>
</evidence>
<dbReference type="Gene3D" id="1.10.630.10">
    <property type="entry name" value="Cytochrome P450"/>
    <property type="match status" value="1"/>
</dbReference>
<evidence type="ECO:0000256" key="12">
    <source>
        <dbReference type="ARBA" id="ARBA00023136"/>
    </source>
</evidence>
<dbReference type="InterPro" id="IPR001128">
    <property type="entry name" value="Cyt_P450"/>
</dbReference>
<keyword evidence="7 14" id="KW-0479">Metal-binding</keyword>
<keyword evidence="12" id="KW-0472">Membrane</keyword>